<dbReference type="Gene3D" id="2.40.50.140">
    <property type="entry name" value="Nucleic acid-binding proteins"/>
    <property type="match status" value="1"/>
</dbReference>
<reference evidence="1" key="1">
    <citation type="submission" date="2023-08" db="EMBL/GenBank/DDBJ databases">
        <title>A de novo genome assembly of Solanum verrucosum Schlechtendal, a Mexican diploid species geographically isolated from the other diploid A-genome species in potato relatives.</title>
        <authorList>
            <person name="Hosaka K."/>
        </authorList>
    </citation>
    <scope>NUCLEOTIDE SEQUENCE</scope>
    <source>
        <tissue evidence="1">Young leaves</tissue>
    </source>
</reference>
<dbReference type="EMBL" id="CP133620">
    <property type="protein sequence ID" value="WMV44717.1"/>
    <property type="molecule type" value="Genomic_DNA"/>
</dbReference>
<organism evidence="1 2">
    <name type="scientific">Solanum verrucosum</name>
    <dbReference type="NCBI Taxonomy" id="315347"/>
    <lineage>
        <taxon>Eukaryota</taxon>
        <taxon>Viridiplantae</taxon>
        <taxon>Streptophyta</taxon>
        <taxon>Embryophyta</taxon>
        <taxon>Tracheophyta</taxon>
        <taxon>Spermatophyta</taxon>
        <taxon>Magnoliopsida</taxon>
        <taxon>eudicotyledons</taxon>
        <taxon>Gunneridae</taxon>
        <taxon>Pentapetalae</taxon>
        <taxon>asterids</taxon>
        <taxon>lamiids</taxon>
        <taxon>Solanales</taxon>
        <taxon>Solanaceae</taxon>
        <taxon>Solanoideae</taxon>
        <taxon>Solaneae</taxon>
        <taxon>Solanum</taxon>
    </lineage>
</organism>
<proteinExistence type="predicted"/>
<name>A0AAF0ZMH9_SOLVR</name>
<dbReference type="Proteomes" id="UP001234989">
    <property type="component" value="Chromosome 9"/>
</dbReference>
<evidence type="ECO:0000313" key="2">
    <source>
        <dbReference type="Proteomes" id="UP001234989"/>
    </source>
</evidence>
<gene>
    <name evidence="1" type="ORF">MTR67_038102</name>
</gene>
<accession>A0AAF0ZMH9</accession>
<sequence length="73" mass="8403">MDALQFVNTHIKFLAIDFLTLKPISHKSTIFSRKGRHLSCTKTMGIVVSRFFKPNRFIKFDIDDSISCIPCIL</sequence>
<keyword evidence="2" id="KW-1185">Reference proteome</keyword>
<evidence type="ECO:0000313" key="1">
    <source>
        <dbReference type="EMBL" id="WMV44717.1"/>
    </source>
</evidence>
<protein>
    <submittedName>
        <fullName evidence="1">Uncharacterized protein</fullName>
    </submittedName>
</protein>
<dbReference type="InterPro" id="IPR012340">
    <property type="entry name" value="NA-bd_OB-fold"/>
</dbReference>
<dbReference type="AlphaFoldDB" id="A0AAF0ZMH9"/>